<dbReference type="RefSeq" id="WP_053984461.1">
    <property type="nucleotide sequence ID" value="NZ_JAQIFT010000016.1"/>
</dbReference>
<evidence type="ECO:0000313" key="2">
    <source>
        <dbReference type="EMBL" id="MDA3730903.1"/>
    </source>
</evidence>
<evidence type="ECO:0000313" key="3">
    <source>
        <dbReference type="Proteomes" id="UP001169242"/>
    </source>
</evidence>
<name>A0AA42DLK8_9FIRM</name>
<dbReference type="Pfam" id="PF17295">
    <property type="entry name" value="DUF5348"/>
    <property type="match status" value="1"/>
</dbReference>
<dbReference type="AlphaFoldDB" id="A0AA42DLK8"/>
<sequence length="72" mass="8566">MKEGMLFRNDQGYFGLDQETYWVGGEDITIFEEDEQEWLEGKVEEDEFGEYYFTDGFLVIYLYEGLPARADK</sequence>
<reference evidence="2" key="1">
    <citation type="journal article" date="2023" name="Int. J. Syst. Evol. Microbiol.">
        <title>&lt;i&gt;Holtiella tumoricola&lt;/i&gt; gen. nov. sp. nov., isolated from a human clinical sample.</title>
        <authorList>
            <person name="Allen-Vercoe E."/>
            <person name="Daigneault M.C."/>
            <person name="Vancuren S.J."/>
            <person name="Cochrane K."/>
            <person name="O'Neal L.L."/>
            <person name="Sankaranarayanan K."/>
            <person name="Lawson P.A."/>
        </authorList>
    </citation>
    <scope>NUCLEOTIDE SEQUENCE</scope>
    <source>
        <strain evidence="2">CC70A</strain>
    </source>
</reference>
<gene>
    <name evidence="2" type="ORF">PBV87_05235</name>
</gene>
<evidence type="ECO:0000259" key="1">
    <source>
        <dbReference type="Pfam" id="PF17295"/>
    </source>
</evidence>
<keyword evidence="3" id="KW-1185">Reference proteome</keyword>
<dbReference type="Proteomes" id="UP001169242">
    <property type="component" value="Unassembled WGS sequence"/>
</dbReference>
<protein>
    <submittedName>
        <fullName evidence="2">DUF5348 domain-containing protein</fullName>
    </submittedName>
</protein>
<dbReference type="InterPro" id="IPR035255">
    <property type="entry name" value="DUF5348"/>
</dbReference>
<accession>A0AA42DLK8</accession>
<comment type="caution">
    <text evidence="2">The sequence shown here is derived from an EMBL/GenBank/DDBJ whole genome shotgun (WGS) entry which is preliminary data.</text>
</comment>
<dbReference type="EMBL" id="JAQIFT010000016">
    <property type="protein sequence ID" value="MDA3730903.1"/>
    <property type="molecule type" value="Genomic_DNA"/>
</dbReference>
<proteinExistence type="predicted"/>
<feature type="domain" description="DUF5348" evidence="1">
    <location>
        <begin position="5"/>
        <end position="69"/>
    </location>
</feature>
<organism evidence="2 3">
    <name type="scientific">Holtiella tumoricola</name>
    <dbReference type="NCBI Taxonomy" id="3018743"/>
    <lineage>
        <taxon>Bacteria</taxon>
        <taxon>Bacillati</taxon>
        <taxon>Bacillota</taxon>
        <taxon>Clostridia</taxon>
        <taxon>Lachnospirales</taxon>
        <taxon>Cellulosilyticaceae</taxon>
        <taxon>Holtiella</taxon>
    </lineage>
</organism>